<dbReference type="EMBL" id="KZ613949">
    <property type="protein sequence ID" value="PMD37441.1"/>
    <property type="molecule type" value="Genomic_DNA"/>
</dbReference>
<accession>A0A2J6RFZ6</accession>
<evidence type="ECO:0000256" key="1">
    <source>
        <dbReference type="SAM" id="MobiDB-lite"/>
    </source>
</evidence>
<evidence type="ECO:0000313" key="2">
    <source>
        <dbReference type="EMBL" id="PMD37441.1"/>
    </source>
</evidence>
<evidence type="ECO:0000313" key="3">
    <source>
        <dbReference type="Proteomes" id="UP000235786"/>
    </source>
</evidence>
<feature type="compositionally biased region" description="Polar residues" evidence="1">
    <location>
        <begin position="291"/>
        <end position="365"/>
    </location>
</feature>
<reference evidence="2 3" key="1">
    <citation type="submission" date="2016-04" db="EMBL/GenBank/DDBJ databases">
        <title>A degradative enzymes factory behind the ericoid mycorrhizal symbiosis.</title>
        <authorList>
            <consortium name="DOE Joint Genome Institute"/>
            <person name="Martino E."/>
            <person name="Morin E."/>
            <person name="Grelet G."/>
            <person name="Kuo A."/>
            <person name="Kohler A."/>
            <person name="Daghino S."/>
            <person name="Barry K."/>
            <person name="Choi C."/>
            <person name="Cichocki N."/>
            <person name="Clum A."/>
            <person name="Copeland A."/>
            <person name="Hainaut M."/>
            <person name="Haridas S."/>
            <person name="Labutti K."/>
            <person name="Lindquist E."/>
            <person name="Lipzen A."/>
            <person name="Khouja H.-R."/>
            <person name="Murat C."/>
            <person name="Ohm R."/>
            <person name="Olson A."/>
            <person name="Spatafora J."/>
            <person name="Veneault-Fourrey C."/>
            <person name="Henrissat B."/>
            <person name="Grigoriev I."/>
            <person name="Martin F."/>
            <person name="Perotto S."/>
        </authorList>
    </citation>
    <scope>NUCLEOTIDE SEQUENCE [LARGE SCALE GENOMIC DNA]</scope>
    <source>
        <strain evidence="2 3">F</strain>
    </source>
</reference>
<proteinExistence type="predicted"/>
<sequence>MPEPRYMMYDSYIRNFRWVNWAYFFCLPQQGSATSRLVATQLQFLSRFLSTPTPSFRSSKHPPRSQPRVLESSKRRVLASDLCPALNSESVIDPITNWLDRVVTMDIPGPSRPVSPGPEPRMHTMRREWIAQGPAFFDRLFKEDIPYLMAKTPDREQTHQWNLLGHHLFSAQGEIEKVMRRRIEMLNDLIKNEPDADVIADLKEKKFSMARDLTHVIETLDVQHNMNYPPCRDQARIDKGRVEISRAAHEMIDNIFNTDFMKGKYSAELSWHAASSDGDAHESDRDDDAALNTSRGVADSSSAQNEHSNGNGLHSNTSNANAPLNTSRGAADSNSAQNEHSNGNGLHSNASNANAPLNTSRGAAD</sequence>
<organism evidence="2 3">
    <name type="scientific">Hyaloscypha variabilis (strain UAMH 11265 / GT02V1 / F)</name>
    <name type="common">Meliniomyces variabilis</name>
    <dbReference type="NCBI Taxonomy" id="1149755"/>
    <lineage>
        <taxon>Eukaryota</taxon>
        <taxon>Fungi</taxon>
        <taxon>Dikarya</taxon>
        <taxon>Ascomycota</taxon>
        <taxon>Pezizomycotina</taxon>
        <taxon>Leotiomycetes</taxon>
        <taxon>Helotiales</taxon>
        <taxon>Hyaloscyphaceae</taxon>
        <taxon>Hyaloscypha</taxon>
        <taxon>Hyaloscypha variabilis</taxon>
    </lineage>
</organism>
<feature type="region of interest" description="Disordered" evidence="1">
    <location>
        <begin position="276"/>
        <end position="365"/>
    </location>
</feature>
<dbReference type="AlphaFoldDB" id="A0A2J6RFZ6"/>
<feature type="non-terminal residue" evidence="2">
    <location>
        <position position="365"/>
    </location>
</feature>
<name>A0A2J6RFZ6_HYAVF</name>
<feature type="region of interest" description="Disordered" evidence="1">
    <location>
        <begin position="52"/>
        <end position="71"/>
    </location>
</feature>
<protein>
    <submittedName>
        <fullName evidence="2">Uncharacterized protein</fullName>
    </submittedName>
</protein>
<dbReference type="Proteomes" id="UP000235786">
    <property type="component" value="Unassembled WGS sequence"/>
</dbReference>
<gene>
    <name evidence="2" type="ORF">L207DRAFT_636136</name>
</gene>
<keyword evidence="3" id="KW-1185">Reference proteome</keyword>